<dbReference type="Proteomes" id="UP001189619">
    <property type="component" value="Chromosome"/>
</dbReference>
<reference evidence="1" key="1">
    <citation type="submission" date="2023-07" db="EMBL/GenBank/DDBJ databases">
        <authorList>
            <person name="Ivanov I."/>
            <person name="Teneva D."/>
            <person name="Stoikov I."/>
        </authorList>
    </citation>
    <scope>NUCLEOTIDE SEQUENCE</scope>
    <source>
        <strain evidence="1">4475</strain>
    </source>
</reference>
<proteinExistence type="predicted"/>
<dbReference type="KEGG" id="bayd:BSPP4475_16970"/>
<organism evidence="1 2">
    <name type="scientific">Brevibacillus aydinogluensis</name>
    <dbReference type="NCBI Taxonomy" id="927786"/>
    <lineage>
        <taxon>Bacteria</taxon>
        <taxon>Bacillati</taxon>
        <taxon>Bacillota</taxon>
        <taxon>Bacilli</taxon>
        <taxon>Bacillales</taxon>
        <taxon>Paenibacillaceae</taxon>
        <taxon>Brevibacillus</taxon>
    </lineage>
</organism>
<dbReference type="AlphaFoldDB" id="A0AA48MBZ7"/>
<sequence length="246" mass="28817">MHKTVTVYSFLLVTCLFLICLGTPKEFSASGEKQNTKIRETVQFPADFFLPNLQEQTFEFVYTVSGDSLQYELYRYPEFRILTHEEHANLQHPHTLHDCFFSYEQSLKSRELPSREQVGEMFQVDLNDVRELTPKLRLYGNTLLEYEADGITGYWVLNLNSTEPLSVPTAKLQQLMDFLKSEQIRDGRIIAVDLERNDQFWFVFPRHQWIYQVIVYTDDLASLPNLLKGIGRTNFQENEPSVQAEE</sequence>
<dbReference type="EMBL" id="OY569118">
    <property type="protein sequence ID" value="CAJ1004004.1"/>
    <property type="molecule type" value="Genomic_DNA"/>
</dbReference>
<dbReference type="RefSeq" id="WP_304414701.1">
    <property type="nucleotide sequence ID" value="NZ_JAUSVZ010000025.1"/>
</dbReference>
<protein>
    <submittedName>
        <fullName evidence="1">Uncharacterized protein</fullName>
    </submittedName>
</protein>
<name>A0AA48MBZ7_9BACL</name>
<keyword evidence="2" id="KW-1185">Reference proteome</keyword>
<evidence type="ECO:0000313" key="2">
    <source>
        <dbReference type="Proteomes" id="UP001189619"/>
    </source>
</evidence>
<evidence type="ECO:0000313" key="1">
    <source>
        <dbReference type="EMBL" id="CAJ1004004.1"/>
    </source>
</evidence>
<gene>
    <name evidence="1" type="ORF">BSPP4475_16970</name>
</gene>
<accession>A0AA48MBZ7</accession>